<proteinExistence type="predicted"/>
<evidence type="ECO:0000256" key="1">
    <source>
        <dbReference type="SAM" id="Coils"/>
    </source>
</evidence>
<feature type="coiled-coil region" evidence="1">
    <location>
        <begin position="317"/>
        <end position="344"/>
    </location>
</feature>
<dbReference type="PROSITE" id="PS51257">
    <property type="entry name" value="PROKAR_LIPOPROTEIN"/>
    <property type="match status" value="1"/>
</dbReference>
<dbReference type="Proteomes" id="UP000003505">
    <property type="component" value="Unassembled WGS sequence"/>
</dbReference>
<dbReference type="KEGG" id="ssg:Selsp_0935"/>
<evidence type="ECO:0008006" key="7">
    <source>
        <dbReference type="Google" id="ProtNLM"/>
    </source>
</evidence>
<gene>
    <name evidence="3" type="ordered locus">Selsp_0935</name>
    <name evidence="4" type="ORF">SELSPUOL_00283</name>
</gene>
<organism evidence="4 5">
    <name type="scientific">Selenomonas sputigena (strain ATCC 35185 / DSM 20758 / CCUG 44933 / VPI D19B-28)</name>
    <dbReference type="NCBI Taxonomy" id="546271"/>
    <lineage>
        <taxon>Bacteria</taxon>
        <taxon>Bacillati</taxon>
        <taxon>Bacillota</taxon>
        <taxon>Negativicutes</taxon>
        <taxon>Selenomonadales</taxon>
        <taxon>Selenomonadaceae</taxon>
        <taxon>Selenomonas</taxon>
    </lineage>
</organism>
<feature type="compositionally biased region" description="Polar residues" evidence="2">
    <location>
        <begin position="346"/>
        <end position="359"/>
    </location>
</feature>
<keyword evidence="6" id="KW-1185">Reference proteome</keyword>
<evidence type="ECO:0000313" key="3">
    <source>
        <dbReference type="EMBL" id="AEB99899.1"/>
    </source>
</evidence>
<reference evidence="3 6" key="2">
    <citation type="submission" date="2011-04" db="EMBL/GenBank/DDBJ databases">
        <title>The complete genome of Selenomonas sputigena DSM 20758.</title>
        <authorList>
            <consortium name="US DOE Joint Genome Institute (JGI-PGF)"/>
            <person name="Lucas S."/>
            <person name="Copeland A."/>
            <person name="Lapidus A."/>
            <person name="Bruce D."/>
            <person name="Goodwin L."/>
            <person name="Pitluck S."/>
            <person name="Peters L."/>
            <person name="Kyrpides N."/>
            <person name="Mavromatis K."/>
            <person name="Ivanova N."/>
            <person name="Ovchinnikova G."/>
            <person name="Teshima H."/>
            <person name="Detter J.C."/>
            <person name="Tapia R."/>
            <person name="Han C."/>
            <person name="Land M."/>
            <person name="Hauser L."/>
            <person name="Markowitz V."/>
            <person name="Cheng J.-F."/>
            <person name="Hugenholtz P."/>
            <person name="Woyke T."/>
            <person name="Wu D."/>
            <person name="Gronow S."/>
            <person name="Wellnitz S."/>
            <person name="Schneider S."/>
            <person name="Klenk H.-P."/>
            <person name="Eisen J.A."/>
        </authorList>
    </citation>
    <scope>NUCLEOTIDE SEQUENCE [LARGE SCALE GENOMIC DNA]</scope>
    <source>
        <strain evidence="3">ATCC 35185</strain>
        <strain evidence="6">ATCC 35185 / DSM 20758 / VPI D19B-28</strain>
    </source>
</reference>
<keyword evidence="1" id="KW-0175">Coiled coil</keyword>
<evidence type="ECO:0000313" key="5">
    <source>
        <dbReference type="Proteomes" id="UP000003505"/>
    </source>
</evidence>
<dbReference type="OrthoDB" id="1662953at2"/>
<sequence length="372" mass="41819">MAMFSKSQKMRFFLAIFLLLLATCGCGAWYFFYYTKTPEYGLEKIRMSFEKHDWQTFEKYVDLDALLGNSTETLIQAMIDTDRPMSGDAKAAMNGFVQMFKAPLALTLRTEVQYYIEHGEWKNSGAASETQDPMSLDMVLTRIGLKTIQFRNIDYVATDRETGTARAGVRVYQADIGEEFIFEVKLVQGGDGVWRVTEIQNLHDFVAMIAKAHDAILADYLAKSQAIIDAHGKSVQEIEQEFSSTLQKGSLGNDETRQALKTIMLEKAAADWTQRKAELSDLTVPPMADTLHHLRLRSCDMRIAYILGYAAWLDDKKAATIREAQAKLKQAKTLENEAAALARHMSGQSNAVPQPQQKPIGNEALESMTELQ</sequence>
<dbReference type="EMBL" id="CP002637">
    <property type="protein sequence ID" value="AEB99899.1"/>
    <property type="molecule type" value="Genomic_DNA"/>
</dbReference>
<dbReference type="RefSeq" id="WP_006190991.1">
    <property type="nucleotide sequence ID" value="NC_015437.1"/>
</dbReference>
<dbReference type="STRING" id="546271.Selsp_0935"/>
<dbReference type="AlphaFoldDB" id="C9LS61"/>
<protein>
    <recommendedName>
        <fullName evidence="7">Lipoprotein</fullName>
    </recommendedName>
</protein>
<evidence type="ECO:0000313" key="4">
    <source>
        <dbReference type="EMBL" id="EEX78340.1"/>
    </source>
</evidence>
<dbReference type="Proteomes" id="UP000011124">
    <property type="component" value="Chromosome"/>
</dbReference>
<dbReference type="HOGENOM" id="CLU_064732_0_0_9"/>
<dbReference type="EMBL" id="ACKP02000007">
    <property type="protein sequence ID" value="EEX78340.1"/>
    <property type="molecule type" value="Genomic_DNA"/>
</dbReference>
<feature type="region of interest" description="Disordered" evidence="2">
    <location>
        <begin position="344"/>
        <end position="372"/>
    </location>
</feature>
<name>C9LS61_SELS3</name>
<reference evidence="4 5" key="1">
    <citation type="submission" date="2009-09" db="EMBL/GenBank/DDBJ databases">
        <authorList>
            <person name="Weinstock G."/>
            <person name="Sodergren E."/>
            <person name="Clifton S."/>
            <person name="Fulton L."/>
            <person name="Fulton B."/>
            <person name="Courtney L."/>
            <person name="Fronick C."/>
            <person name="Harrison M."/>
            <person name="Strong C."/>
            <person name="Farmer C."/>
            <person name="Delahaunty K."/>
            <person name="Markovic C."/>
            <person name="Hall O."/>
            <person name="Minx P."/>
            <person name="Tomlinson C."/>
            <person name="Mitreva M."/>
            <person name="Nelson J."/>
            <person name="Hou S."/>
            <person name="Wollam A."/>
            <person name="Pepin K.H."/>
            <person name="Johnson M."/>
            <person name="Bhonagiri V."/>
            <person name="Nash W.E."/>
            <person name="Warren W."/>
            <person name="Chinwalla A."/>
            <person name="Mardis E.R."/>
            <person name="Wilson R.K."/>
        </authorList>
    </citation>
    <scope>NUCLEOTIDE SEQUENCE [LARGE SCALE GENOMIC DNA]</scope>
    <source>
        <strain evidence="4">ATCC 35185</strain>
        <strain evidence="5">ATCC 35185 / DSM 20758 / VPI D19B-28</strain>
    </source>
</reference>
<evidence type="ECO:0000256" key="2">
    <source>
        <dbReference type="SAM" id="MobiDB-lite"/>
    </source>
</evidence>
<accession>C9LS61</accession>
<dbReference type="eggNOG" id="ENOG502ZCIE">
    <property type="taxonomic scope" value="Bacteria"/>
</dbReference>
<evidence type="ECO:0000313" key="6">
    <source>
        <dbReference type="Proteomes" id="UP000011124"/>
    </source>
</evidence>